<accession>A0A1L1PBG7</accession>
<dbReference type="Proteomes" id="UP000028878">
    <property type="component" value="Unassembled WGS sequence"/>
</dbReference>
<sequence>MSEVVTYAEQVSNLAKAIQEKADAIRNMEKARHDWTRPEGISLYIGQHMHVVRKDGVNPRLAGVQREALSYIDSRLLTLRGELEGLRFRLVGLGRQA</sequence>
<proteinExistence type="predicted"/>
<protein>
    <submittedName>
        <fullName evidence="1">Uncharacterized protein</fullName>
    </submittedName>
</protein>
<reference evidence="2" key="1">
    <citation type="submission" date="2014-02" db="EMBL/GenBank/DDBJ databases">
        <authorList>
            <person name="Gan H."/>
        </authorList>
    </citation>
    <scope>NUCLEOTIDE SEQUENCE [LARGE SCALE GENOMIC DNA]</scope>
    <source>
        <strain evidence="2">S1</strain>
    </source>
</reference>
<dbReference type="AlphaFoldDB" id="A0A1L1PBG7"/>
<name>A0A1L1PBG7_HYDIT</name>
<evidence type="ECO:0000313" key="2">
    <source>
        <dbReference type="Proteomes" id="UP000028878"/>
    </source>
</evidence>
<reference evidence="2" key="2">
    <citation type="submission" date="2014-11" db="EMBL/GenBank/DDBJ databases">
        <title>Draft genome sequence of Hydrogenophaga intermedia S1.</title>
        <authorList>
            <person name="Gan H.M."/>
            <person name="Chew T.H."/>
            <person name="Stolz A."/>
        </authorList>
    </citation>
    <scope>NUCLEOTIDE SEQUENCE [LARGE SCALE GENOMIC DNA]</scope>
    <source>
        <strain evidence="2">S1</strain>
    </source>
</reference>
<keyword evidence="2" id="KW-1185">Reference proteome</keyword>
<organism evidence="1 2">
    <name type="scientific">Hydrogenophaga intermedia</name>
    <dbReference type="NCBI Taxonomy" id="65786"/>
    <lineage>
        <taxon>Bacteria</taxon>
        <taxon>Pseudomonadati</taxon>
        <taxon>Pseudomonadota</taxon>
        <taxon>Betaproteobacteria</taxon>
        <taxon>Burkholderiales</taxon>
        <taxon>Comamonadaceae</taxon>
        <taxon>Hydrogenophaga</taxon>
    </lineage>
</organism>
<dbReference type="EMBL" id="CCAE010000010">
    <property type="protein sequence ID" value="CDN87372.1"/>
    <property type="molecule type" value="Genomic_DNA"/>
</dbReference>
<dbReference type="RefSeq" id="WP_035621261.1">
    <property type="nucleotide sequence ID" value="NZ_CCAE010000010.1"/>
</dbReference>
<evidence type="ECO:0000313" key="1">
    <source>
        <dbReference type="EMBL" id="CDN87372.1"/>
    </source>
</evidence>
<gene>
    <name evidence="1" type="ORF">BN948_01794</name>
</gene>